<keyword evidence="4 8" id="KW-0808">Transferase</keyword>
<keyword evidence="3 8" id="KW-0641">Proline biosynthesis</keyword>
<comment type="pathway">
    <text evidence="8">Amino-acid biosynthesis; L-proline biosynthesis; L-glutamate 5-semialdehyde from L-glutamate: step 1/2.</text>
</comment>
<dbReference type="PRINTS" id="PR00474">
    <property type="entry name" value="GLU5KINASE"/>
</dbReference>
<organism evidence="10 11">
    <name type="scientific">Desulfuromonas acetoxidans (strain DSM 684 / 11070)</name>
    <dbReference type="NCBI Taxonomy" id="281689"/>
    <lineage>
        <taxon>Bacteria</taxon>
        <taxon>Pseudomonadati</taxon>
        <taxon>Thermodesulfobacteriota</taxon>
        <taxon>Desulfuromonadia</taxon>
        <taxon>Desulfuromonadales</taxon>
        <taxon>Desulfuromonadaceae</taxon>
        <taxon>Desulfuromonas</taxon>
    </lineage>
</organism>
<evidence type="ECO:0000256" key="8">
    <source>
        <dbReference type="HAMAP-Rule" id="MF_00456"/>
    </source>
</evidence>
<name>Q1JWH3_DESA6</name>
<feature type="binding site" evidence="8">
    <location>
        <position position="23"/>
    </location>
    <ligand>
        <name>ATP</name>
        <dbReference type="ChEBI" id="CHEBI:30616"/>
    </ligand>
</feature>
<dbReference type="PANTHER" id="PTHR43654:SF1">
    <property type="entry name" value="ISOPENTENYL PHOSPHATE KINASE"/>
    <property type="match status" value="1"/>
</dbReference>
<evidence type="ECO:0000313" key="10">
    <source>
        <dbReference type="EMBL" id="EAT14595.1"/>
    </source>
</evidence>
<feature type="binding site" evidence="8">
    <location>
        <begin position="181"/>
        <end position="182"/>
    </location>
    <ligand>
        <name>ATP</name>
        <dbReference type="ChEBI" id="CHEBI:30616"/>
    </ligand>
</feature>
<dbReference type="InterPro" id="IPR036974">
    <property type="entry name" value="PUA_sf"/>
</dbReference>
<dbReference type="SUPFAM" id="SSF53633">
    <property type="entry name" value="Carbamate kinase-like"/>
    <property type="match status" value="1"/>
</dbReference>
<dbReference type="GO" id="GO:0005829">
    <property type="term" value="C:cytosol"/>
    <property type="evidence" value="ECO:0007669"/>
    <property type="project" value="TreeGrafter"/>
</dbReference>
<reference evidence="10" key="1">
    <citation type="submission" date="2006-05" db="EMBL/GenBank/DDBJ databases">
        <title>Annotation of the draft genome assembly of Desulfuromonas acetoxidans DSM 684.</title>
        <authorList>
            <consortium name="US DOE Joint Genome Institute (JGI-ORNL)"/>
            <person name="Larimer F."/>
            <person name="Land M."/>
            <person name="Hauser L."/>
        </authorList>
    </citation>
    <scope>NUCLEOTIDE SEQUENCE [LARGE SCALE GENOMIC DNA]</scope>
    <source>
        <strain evidence="10">DSM 684</strain>
    </source>
</reference>
<dbReference type="InterPro" id="IPR015947">
    <property type="entry name" value="PUA-like_sf"/>
</dbReference>
<dbReference type="AlphaFoldDB" id="Q1JWH3"/>
<comment type="subcellular location">
    <subcellularLocation>
        <location evidence="8">Cytoplasm</location>
    </subcellularLocation>
</comment>
<dbReference type="InterPro" id="IPR005715">
    <property type="entry name" value="Glu_5kinase/COase_Synthase"/>
</dbReference>
<keyword evidence="7 8" id="KW-0067">ATP-binding</keyword>
<evidence type="ECO:0000256" key="4">
    <source>
        <dbReference type="ARBA" id="ARBA00022679"/>
    </source>
</evidence>
<dbReference type="InterPro" id="IPR002478">
    <property type="entry name" value="PUA"/>
</dbReference>
<gene>
    <name evidence="8" type="primary">proB</name>
    <name evidence="10" type="ORF">Dace_0424</name>
</gene>
<comment type="similarity">
    <text evidence="8">Belongs to the glutamate 5-kinase family.</text>
</comment>
<dbReference type="GO" id="GO:0005524">
    <property type="term" value="F:ATP binding"/>
    <property type="evidence" value="ECO:0007669"/>
    <property type="project" value="UniProtKB-KW"/>
</dbReference>
<keyword evidence="5 8" id="KW-0547">Nucleotide-binding</keyword>
<dbReference type="PROSITE" id="PS00902">
    <property type="entry name" value="GLUTAMATE_5_KINASE"/>
    <property type="match status" value="1"/>
</dbReference>
<feature type="binding site" evidence="8">
    <location>
        <position position="149"/>
    </location>
    <ligand>
        <name>substrate</name>
    </ligand>
</feature>
<keyword evidence="11" id="KW-1185">Reference proteome</keyword>
<dbReference type="InterPro" id="IPR036393">
    <property type="entry name" value="AceGlu_kinase-like_sf"/>
</dbReference>
<evidence type="ECO:0000256" key="6">
    <source>
        <dbReference type="ARBA" id="ARBA00022777"/>
    </source>
</evidence>
<evidence type="ECO:0000313" key="11">
    <source>
        <dbReference type="Proteomes" id="UP000005695"/>
    </source>
</evidence>
<dbReference type="UniPathway" id="UPA00098">
    <property type="reaction ID" value="UER00359"/>
</dbReference>
<comment type="function">
    <text evidence="8">Catalyzes the transfer of a phosphate group to glutamate to form L-glutamate 5-phosphate.</text>
</comment>
<evidence type="ECO:0000256" key="2">
    <source>
        <dbReference type="ARBA" id="ARBA00022605"/>
    </source>
</evidence>
<dbReference type="InterPro" id="IPR011529">
    <property type="entry name" value="Glu_5kinase"/>
</dbReference>
<evidence type="ECO:0000256" key="1">
    <source>
        <dbReference type="ARBA" id="ARBA00022490"/>
    </source>
</evidence>
<dbReference type="InterPro" id="IPR001057">
    <property type="entry name" value="Glu/AcGlu_kinase"/>
</dbReference>
<dbReference type="PROSITE" id="PS50890">
    <property type="entry name" value="PUA"/>
    <property type="match status" value="1"/>
</dbReference>
<keyword evidence="2 8" id="KW-0028">Amino-acid biosynthesis</keyword>
<keyword evidence="1 8" id="KW-0963">Cytoplasm</keyword>
<dbReference type="FunFam" id="2.30.130.10:FF:000007">
    <property type="entry name" value="Glutamate 5-kinase"/>
    <property type="match status" value="1"/>
</dbReference>
<dbReference type="Proteomes" id="UP000005695">
    <property type="component" value="Unassembled WGS sequence"/>
</dbReference>
<dbReference type="Pfam" id="PF00696">
    <property type="entry name" value="AA_kinase"/>
    <property type="match status" value="1"/>
</dbReference>
<proteinExistence type="inferred from homology"/>
<dbReference type="EC" id="2.7.2.11" evidence="8"/>
<comment type="caution">
    <text evidence="10">The sequence shown here is derived from an EMBL/GenBank/DDBJ whole genome shotgun (WGS) entry which is preliminary data.</text>
</comment>
<dbReference type="InterPro" id="IPR041739">
    <property type="entry name" value="G5K_ProB"/>
</dbReference>
<accession>Q1JWH3</accession>
<feature type="binding site" evidence="8">
    <location>
        <position position="161"/>
    </location>
    <ligand>
        <name>substrate</name>
    </ligand>
</feature>
<dbReference type="GO" id="GO:0003723">
    <property type="term" value="F:RNA binding"/>
    <property type="evidence" value="ECO:0007669"/>
    <property type="project" value="InterPro"/>
</dbReference>
<dbReference type="PIRSF" id="PIRSF000729">
    <property type="entry name" value="GK"/>
    <property type="match status" value="1"/>
</dbReference>
<reference evidence="10" key="2">
    <citation type="submission" date="2006-05" db="EMBL/GenBank/DDBJ databases">
        <title>Sequencing of the draft genome and assembly of Desulfuromonas acetoxidans DSM 684.</title>
        <authorList>
            <consortium name="US DOE Joint Genome Institute (JGI-PGF)"/>
            <person name="Copeland A."/>
            <person name="Lucas S."/>
            <person name="Lapidus A."/>
            <person name="Barry K."/>
            <person name="Detter J.C."/>
            <person name="Glavina del Rio T."/>
            <person name="Hammon N."/>
            <person name="Israni S."/>
            <person name="Dalin E."/>
            <person name="Tice H."/>
            <person name="Bruce D."/>
            <person name="Pitluck S."/>
            <person name="Richardson P."/>
        </authorList>
    </citation>
    <scope>NUCLEOTIDE SEQUENCE [LARGE SCALE GENOMIC DNA]</scope>
    <source>
        <strain evidence="10">DSM 684</strain>
    </source>
</reference>
<dbReference type="GO" id="GO:0004349">
    <property type="term" value="F:glutamate 5-kinase activity"/>
    <property type="evidence" value="ECO:0007669"/>
    <property type="project" value="UniProtKB-UniRule"/>
</dbReference>
<protein>
    <recommendedName>
        <fullName evidence="8">Glutamate 5-kinase</fullName>
        <ecNumber evidence="8">2.7.2.11</ecNumber>
    </recommendedName>
    <alternativeName>
        <fullName evidence="8">Gamma-glutamyl kinase</fullName>
        <shortName evidence="8">GK</shortName>
    </alternativeName>
</protein>
<dbReference type="GO" id="GO:0055129">
    <property type="term" value="P:L-proline biosynthetic process"/>
    <property type="evidence" value="ECO:0007669"/>
    <property type="project" value="UniProtKB-UniRule"/>
</dbReference>
<dbReference type="Gene3D" id="2.30.130.10">
    <property type="entry name" value="PUA domain"/>
    <property type="match status" value="1"/>
</dbReference>
<feature type="binding site" evidence="8">
    <location>
        <begin position="223"/>
        <end position="229"/>
    </location>
    <ligand>
        <name>ATP</name>
        <dbReference type="ChEBI" id="CHEBI:30616"/>
    </ligand>
</feature>
<dbReference type="SMART" id="SM00359">
    <property type="entry name" value="PUA"/>
    <property type="match status" value="1"/>
</dbReference>
<feature type="binding site" evidence="8">
    <location>
        <position position="62"/>
    </location>
    <ligand>
        <name>substrate</name>
    </ligand>
</feature>
<dbReference type="EMBL" id="AAEW02000021">
    <property type="protein sequence ID" value="EAT14595.1"/>
    <property type="molecule type" value="Genomic_DNA"/>
</dbReference>
<dbReference type="Gene3D" id="3.40.1160.10">
    <property type="entry name" value="Acetylglutamate kinase-like"/>
    <property type="match status" value="1"/>
</dbReference>
<dbReference type="InterPro" id="IPR019797">
    <property type="entry name" value="Glutamate_5-kinase_CS"/>
</dbReference>
<dbReference type="InterPro" id="IPR001048">
    <property type="entry name" value="Asp/Glu/Uridylate_kinase"/>
</dbReference>
<dbReference type="CDD" id="cd04242">
    <property type="entry name" value="AAK_G5K_ProB"/>
    <property type="match status" value="1"/>
</dbReference>
<evidence type="ECO:0000259" key="9">
    <source>
        <dbReference type="SMART" id="SM00359"/>
    </source>
</evidence>
<evidence type="ECO:0000256" key="3">
    <source>
        <dbReference type="ARBA" id="ARBA00022650"/>
    </source>
</evidence>
<dbReference type="FunFam" id="3.40.1160.10:FF:000018">
    <property type="entry name" value="Glutamate 5-kinase"/>
    <property type="match status" value="1"/>
</dbReference>
<dbReference type="HAMAP" id="MF_00456">
    <property type="entry name" value="ProB"/>
    <property type="match status" value="1"/>
</dbReference>
<dbReference type="NCBIfam" id="TIGR01027">
    <property type="entry name" value="proB"/>
    <property type="match status" value="1"/>
</dbReference>
<evidence type="ECO:0000256" key="5">
    <source>
        <dbReference type="ARBA" id="ARBA00022741"/>
    </source>
</evidence>
<dbReference type="Pfam" id="PF01472">
    <property type="entry name" value="PUA"/>
    <property type="match status" value="1"/>
</dbReference>
<dbReference type="SUPFAM" id="SSF88697">
    <property type="entry name" value="PUA domain-like"/>
    <property type="match status" value="1"/>
</dbReference>
<dbReference type="CDD" id="cd21157">
    <property type="entry name" value="PUA_G5K"/>
    <property type="match status" value="1"/>
</dbReference>
<evidence type="ECO:0000256" key="7">
    <source>
        <dbReference type="ARBA" id="ARBA00022840"/>
    </source>
</evidence>
<dbReference type="PANTHER" id="PTHR43654">
    <property type="entry name" value="GLUTAMATE 5-KINASE"/>
    <property type="match status" value="1"/>
</dbReference>
<keyword evidence="6 8" id="KW-0418">Kinase</keyword>
<comment type="catalytic activity">
    <reaction evidence="8">
        <text>L-glutamate + ATP = L-glutamyl 5-phosphate + ADP</text>
        <dbReference type="Rhea" id="RHEA:14877"/>
        <dbReference type="ChEBI" id="CHEBI:29985"/>
        <dbReference type="ChEBI" id="CHEBI:30616"/>
        <dbReference type="ChEBI" id="CHEBI:58274"/>
        <dbReference type="ChEBI" id="CHEBI:456216"/>
        <dbReference type="EC" id="2.7.2.11"/>
    </reaction>
</comment>
<sequence length="388" mass="42398">MMARRIKAMRKTLISPAKRVVIKVGSAVISDQDGLDRNHLDALAQDICTLKQRGYEVILVSSGSVAAGKKDLGITGRPKTIPLKQAAAAVGQSRMMRYYRTAFRERKENVAQVLLTRDDLANRRRYLNARNTLTTLLDYGIVPIINENDTVVVDEIRFGDNDNLSALVTNLVDANLLVILSDVDGLYDKDPRKHPDAALIQEVERINEKVKAMAGVADSELGTGGMATKLKAAKRATMHGVGTAIINGLTPGNLLRLFDGEDIGTYFFPASNRMAAKKHWIAFTKKPRGKLLVDEGAVNAVVHNGRSLLPSGIKGVEGGFDRGDAVRLCDEQGNEFAKGVTNYALAELLQIMGKKTAEIERVLGYKYGDEIIHRDNLVLTEADGDENS</sequence>
<feature type="domain" description="PUA" evidence="9">
    <location>
        <begin position="289"/>
        <end position="372"/>
    </location>
</feature>